<feature type="compositionally biased region" description="Polar residues" evidence="1">
    <location>
        <begin position="343"/>
        <end position="355"/>
    </location>
</feature>
<dbReference type="PANTHER" id="PTHR46388">
    <property type="entry name" value="NHL REPEAT-CONTAINING PROTEIN 2"/>
    <property type="match status" value="1"/>
</dbReference>
<keyword evidence="4" id="KW-1185">Reference proteome</keyword>
<feature type="transmembrane region" description="Helical" evidence="2">
    <location>
        <begin position="868"/>
        <end position="892"/>
    </location>
</feature>
<feature type="non-terminal residue" evidence="3">
    <location>
        <position position="1"/>
    </location>
</feature>
<evidence type="ECO:0000313" key="4">
    <source>
        <dbReference type="Proteomes" id="UP000051952"/>
    </source>
</evidence>
<feature type="transmembrane region" description="Helical" evidence="2">
    <location>
        <begin position="949"/>
        <end position="972"/>
    </location>
</feature>
<organism evidence="3 4">
    <name type="scientific">Bodo saltans</name>
    <name type="common">Flagellated protozoan</name>
    <dbReference type="NCBI Taxonomy" id="75058"/>
    <lineage>
        <taxon>Eukaryota</taxon>
        <taxon>Discoba</taxon>
        <taxon>Euglenozoa</taxon>
        <taxon>Kinetoplastea</taxon>
        <taxon>Metakinetoplastina</taxon>
        <taxon>Eubodonida</taxon>
        <taxon>Bodonidae</taxon>
        <taxon>Bodo</taxon>
    </lineage>
</organism>
<dbReference type="EMBL" id="CYKH01001629">
    <property type="protein sequence ID" value="CUI14759.1"/>
    <property type="molecule type" value="Genomic_DNA"/>
</dbReference>
<sequence>ILYIADEGTDRVRALDLITYRVSTLTGSANGYRDGPFASALFNQPCDVHYFRSSVSSVLYINQYLNNVVRKADFNTGLVTTAASLGGPVFGCLNRNGTLYFLATTVETIVRVDTATGAAVTVAGANGVPAFKDGVGTAARFNSPGGLAFNADETALYVGDRGNRRLRRIELSNMNVTTVAGTGVSSSINNVLLASTFQSFGMMLWHCDRPSAVCGVMAVEYAAVGNIRWIPISRGTMTLSILTATGEATMSSTLSKTLRTTISKSPRPSQSPTIMPTPESTASPSQTESLASSKTFSPSADRVSVTTSFAQSDSVSSTPQLSLTTAVSLSTSVDVSTSNSRVASPSQSFSPNHTTSTSIVRWTTHTLVESNEASLTRSDTKESATPRLSLSHVGTISTSVCVSHSFSRTSSPSFSFSPNRTTSASIIRWTTHTIAESDEASLTRSVSLQTWTGDATVTLSRWPSSTNVLSLSRATSNTNSASPTPTVHHTPTLLLQRTSSSSPSKSMSMTPSSSSTSEASTTKSPPTRSKSSTLFDCNALAPQTTGVALTNVNTSVLALEMQLPFLANASSQFVRLDHTNNASYPLHDEDHEKNPLLVFLSSQDVDRITLLRALPLVFNLTLASPYQLLYYYVGNVTTVLGTNVSATWSVHPRSGVWHGVVVEAPSTGWVGDVVFPVLLYRELNLLVPLMCGDGQSMQTVPSPGVPRILASEVRRATQAALIAALLATGALSGSALGRILATDSMVLCDADAAGGGGVIELELSICIESPDLIEARRAIVSNAVVVAAVCALLLFFSALWSAVTHLRCFAITSGATRMKLTITNAALRTFLLPSSLLPMFTSIIPSTSVSTTFLAARINSSPCVGVDALLIFLGVVLIITPLAALLFLAFAAETRWTCVAEAAEGGARTKGTLTTLRVAVQRAWKWHATNADDVNALRPAWVVLLEYRVLSYAAIDALFLIAVSSLALVGGLDVTNEALCRGCSAAVVVLLGAQVGVLCAWRPYTTLFSLVYNVATTALTCVSVAAQLAFVLTSFTSTSGLWLVDASAVCNLLVLGLSVVKMLLDAWELWSAVRRRIDAICGVEQYAREDAAHDAGNTANDCSDVGINMAGETHSLSLLMEDVVSRAETTSPLYHGVSAMFSDFMFWDDGGRAIGTSHAEELNEIVTTAVGTVEAHHRKVRLLGWNIV</sequence>
<protein>
    <submittedName>
        <fullName evidence="3">Transmembrane protein, putative</fullName>
    </submittedName>
</protein>
<feature type="compositionally biased region" description="Low complexity" evidence="1">
    <location>
        <begin position="473"/>
        <end position="533"/>
    </location>
</feature>
<dbReference type="Gene3D" id="2.120.10.30">
    <property type="entry name" value="TolB, C-terminal domain"/>
    <property type="match status" value="2"/>
</dbReference>
<feature type="region of interest" description="Disordered" evidence="1">
    <location>
        <begin position="335"/>
        <end position="355"/>
    </location>
</feature>
<dbReference type="AlphaFoldDB" id="A0A0S4KGL9"/>
<feature type="region of interest" description="Disordered" evidence="1">
    <location>
        <begin position="473"/>
        <end position="534"/>
    </location>
</feature>
<keyword evidence="2" id="KW-1133">Transmembrane helix</keyword>
<proteinExistence type="predicted"/>
<name>A0A0S4KGL9_BODSA</name>
<dbReference type="InterPro" id="IPR011042">
    <property type="entry name" value="6-blade_b-propeller_TolB-like"/>
</dbReference>
<feature type="region of interest" description="Disordered" evidence="1">
    <location>
        <begin position="252"/>
        <end position="297"/>
    </location>
</feature>
<keyword evidence="2" id="KW-0472">Membrane</keyword>
<feature type="transmembrane region" description="Helical" evidence="2">
    <location>
        <begin position="779"/>
        <end position="800"/>
    </location>
</feature>
<feature type="transmembrane region" description="Helical" evidence="2">
    <location>
        <begin position="1040"/>
        <end position="1064"/>
    </location>
</feature>
<dbReference type="SUPFAM" id="SSF101898">
    <property type="entry name" value="NHL repeat"/>
    <property type="match status" value="1"/>
</dbReference>
<reference evidence="4" key="1">
    <citation type="submission" date="2015-09" db="EMBL/GenBank/DDBJ databases">
        <authorList>
            <consortium name="Pathogen Informatics"/>
        </authorList>
    </citation>
    <scope>NUCLEOTIDE SEQUENCE [LARGE SCALE GENOMIC DNA]</scope>
    <source>
        <strain evidence="4">Lake Konstanz</strain>
    </source>
</reference>
<evidence type="ECO:0000256" key="2">
    <source>
        <dbReference type="SAM" id="Phobius"/>
    </source>
</evidence>
<evidence type="ECO:0000256" key="1">
    <source>
        <dbReference type="SAM" id="MobiDB-lite"/>
    </source>
</evidence>
<feature type="transmembrane region" description="Helical" evidence="2">
    <location>
        <begin position="1010"/>
        <end position="1033"/>
    </location>
</feature>
<feature type="transmembrane region" description="Helical" evidence="2">
    <location>
        <begin position="984"/>
        <end position="1004"/>
    </location>
</feature>
<dbReference type="VEuPathDB" id="TriTrypDB:BSAL_14490"/>
<evidence type="ECO:0000313" key="3">
    <source>
        <dbReference type="EMBL" id="CUI14759.1"/>
    </source>
</evidence>
<dbReference type="Proteomes" id="UP000051952">
    <property type="component" value="Unassembled WGS sequence"/>
</dbReference>
<gene>
    <name evidence="3" type="ORF">BSAL_14490</name>
</gene>
<keyword evidence="2 3" id="KW-0812">Transmembrane</keyword>
<feature type="transmembrane region" description="Helical" evidence="2">
    <location>
        <begin position="836"/>
        <end position="856"/>
    </location>
</feature>
<accession>A0A0S4KGL9</accession>
<dbReference type="PANTHER" id="PTHR46388:SF2">
    <property type="entry name" value="NHL REPEAT-CONTAINING PROTEIN 2"/>
    <property type="match status" value="1"/>
</dbReference>